<evidence type="ECO:0008006" key="9">
    <source>
        <dbReference type="Google" id="ProtNLM"/>
    </source>
</evidence>
<dbReference type="InterPro" id="IPR001063">
    <property type="entry name" value="Ribosomal_uL22"/>
</dbReference>
<reference evidence="5 7" key="1">
    <citation type="submission" date="2015-02" db="EMBL/GenBank/DDBJ databases">
        <authorList>
            <person name="Chooi Y.-H."/>
        </authorList>
    </citation>
    <scope>NUCLEOTIDE SEQUENCE [LARGE SCALE GENOMIC DNA]</scope>
    <source>
        <strain evidence="5">E3</strain>
    </source>
</reference>
<evidence type="ECO:0000313" key="8">
    <source>
        <dbReference type="Proteomes" id="UP000290189"/>
    </source>
</evidence>
<protein>
    <recommendedName>
        <fullName evidence="9">50S ribosomal protein L22</fullName>
    </recommendedName>
</protein>
<evidence type="ECO:0000256" key="1">
    <source>
        <dbReference type="ARBA" id="ARBA00009451"/>
    </source>
</evidence>
<dbReference type="STRING" id="37360.A0A0G4J7K0"/>
<comment type="similarity">
    <text evidence="1 4">Belongs to the universal ribosomal protein uL22 family.</text>
</comment>
<dbReference type="SUPFAM" id="SSF54843">
    <property type="entry name" value="Ribosomal protein L22"/>
    <property type="match status" value="1"/>
</dbReference>
<dbReference type="EMBL" id="CDSF01000145">
    <property type="protein sequence ID" value="CEP03502.1"/>
    <property type="molecule type" value="Genomic_DNA"/>
</dbReference>
<keyword evidence="7" id="KW-1185">Reference proteome</keyword>
<dbReference type="GO" id="GO:0003735">
    <property type="term" value="F:structural constituent of ribosome"/>
    <property type="evidence" value="ECO:0007669"/>
    <property type="project" value="InterPro"/>
</dbReference>
<keyword evidence="3 4" id="KW-0687">Ribonucleoprotein</keyword>
<name>A0A0G4J7K0_PLABS</name>
<evidence type="ECO:0000313" key="5">
    <source>
        <dbReference type="EMBL" id="CEP03502.1"/>
    </source>
</evidence>
<keyword evidence="2 4" id="KW-0689">Ribosomal protein</keyword>
<organism evidence="5 7">
    <name type="scientific">Plasmodiophora brassicae</name>
    <name type="common">Clubroot disease agent</name>
    <dbReference type="NCBI Taxonomy" id="37360"/>
    <lineage>
        <taxon>Eukaryota</taxon>
        <taxon>Sar</taxon>
        <taxon>Rhizaria</taxon>
        <taxon>Endomyxa</taxon>
        <taxon>Phytomyxea</taxon>
        <taxon>Plasmodiophorida</taxon>
        <taxon>Plasmodiophoridae</taxon>
        <taxon>Plasmodiophora</taxon>
    </lineage>
</organism>
<evidence type="ECO:0000256" key="2">
    <source>
        <dbReference type="ARBA" id="ARBA00022980"/>
    </source>
</evidence>
<evidence type="ECO:0000313" key="6">
    <source>
        <dbReference type="EMBL" id="SPQ99510.1"/>
    </source>
</evidence>
<sequence length="172" mass="19105">MLSLLRWAVRGLATAAPSSSSTSLALPSASALAHARHRNIKVSPKKLNEIVRLVRGLSASEAIIQMQLCERRKSTVVQKCIQNAVNNAINNHGMALDRLFVKEAVVGRGQCTRMLMFHGRGRVGKRVKRRSHLTVKLAEQPFDPKERRIGSFGPTKSKMALTFRRLGVKRTL</sequence>
<accession>A0A0G4J7K0</accession>
<dbReference type="Proteomes" id="UP000039324">
    <property type="component" value="Unassembled WGS sequence"/>
</dbReference>
<dbReference type="PROSITE" id="PS00464">
    <property type="entry name" value="RIBOSOMAL_L22"/>
    <property type="match status" value="1"/>
</dbReference>
<evidence type="ECO:0000256" key="4">
    <source>
        <dbReference type="RuleBase" id="RU004005"/>
    </source>
</evidence>
<dbReference type="InterPro" id="IPR047867">
    <property type="entry name" value="Ribosomal_uL22_bac/org-type"/>
</dbReference>
<dbReference type="InterPro" id="IPR018260">
    <property type="entry name" value="Ribosomal_uL22_CS"/>
</dbReference>
<dbReference type="OrthoDB" id="416470at2759"/>
<geneLocation type="mitochondrion" evidence="6"/>
<dbReference type="Proteomes" id="UP000290189">
    <property type="component" value="Unassembled WGS sequence"/>
</dbReference>
<dbReference type="AlphaFoldDB" id="A0A0G4J7K0"/>
<gene>
    <name evidence="5" type="ORF">PBRA_009387</name>
    <name evidence="6" type="ORF">PLBR_LOCUS6725</name>
</gene>
<dbReference type="GO" id="GO:0005762">
    <property type="term" value="C:mitochondrial large ribosomal subunit"/>
    <property type="evidence" value="ECO:0007669"/>
    <property type="project" value="TreeGrafter"/>
</dbReference>
<dbReference type="Pfam" id="PF00237">
    <property type="entry name" value="Ribosomal_L22"/>
    <property type="match status" value="1"/>
</dbReference>
<dbReference type="InterPro" id="IPR036394">
    <property type="entry name" value="Ribosomal_uL22_sf"/>
</dbReference>
<dbReference type="GO" id="GO:0006412">
    <property type="term" value="P:translation"/>
    <property type="evidence" value="ECO:0007669"/>
    <property type="project" value="InterPro"/>
</dbReference>
<dbReference type="PANTHER" id="PTHR13501:SF8">
    <property type="entry name" value="LARGE RIBOSOMAL SUBUNIT PROTEIN UL22M"/>
    <property type="match status" value="1"/>
</dbReference>
<dbReference type="EMBL" id="OVEO01000012">
    <property type="protein sequence ID" value="SPQ99510.1"/>
    <property type="molecule type" value="Genomic_DNA"/>
</dbReference>
<dbReference type="OMA" id="VTHKNIR"/>
<proteinExistence type="inferred from homology"/>
<dbReference type="CDD" id="cd00336">
    <property type="entry name" value="Ribosomal_L22"/>
    <property type="match status" value="1"/>
</dbReference>
<dbReference type="Gene3D" id="3.90.470.10">
    <property type="entry name" value="Ribosomal protein L22/L17"/>
    <property type="match status" value="1"/>
</dbReference>
<dbReference type="PANTHER" id="PTHR13501">
    <property type="entry name" value="CHLOROPLAST 50S RIBOSOMAL PROTEIN L22-RELATED"/>
    <property type="match status" value="1"/>
</dbReference>
<evidence type="ECO:0000256" key="3">
    <source>
        <dbReference type="ARBA" id="ARBA00023274"/>
    </source>
</evidence>
<reference evidence="6 8" key="2">
    <citation type="submission" date="2018-03" db="EMBL/GenBank/DDBJ databases">
        <authorList>
            <person name="Fogelqvist J."/>
        </authorList>
    </citation>
    <scope>NUCLEOTIDE SEQUENCE [LARGE SCALE GENOMIC DNA]</scope>
</reference>
<evidence type="ECO:0000313" key="7">
    <source>
        <dbReference type="Proteomes" id="UP000039324"/>
    </source>
</evidence>
<keyword evidence="6" id="KW-0496">Mitochondrion</keyword>